<evidence type="ECO:0000313" key="1">
    <source>
        <dbReference type="EMBL" id="PON78091.1"/>
    </source>
</evidence>
<proteinExistence type="predicted"/>
<dbReference type="OrthoDB" id="10392081at2759"/>
<dbReference type="Proteomes" id="UP000237000">
    <property type="component" value="Unassembled WGS sequence"/>
</dbReference>
<reference evidence="2" key="1">
    <citation type="submission" date="2016-06" db="EMBL/GenBank/DDBJ databases">
        <title>Parallel loss of symbiosis genes in relatives of nitrogen-fixing non-legume Parasponia.</title>
        <authorList>
            <person name="Van Velzen R."/>
            <person name="Holmer R."/>
            <person name="Bu F."/>
            <person name="Rutten L."/>
            <person name="Van Zeijl A."/>
            <person name="Liu W."/>
            <person name="Santuari L."/>
            <person name="Cao Q."/>
            <person name="Sharma T."/>
            <person name="Shen D."/>
            <person name="Roswanjaya Y."/>
            <person name="Wardhani T."/>
            <person name="Kalhor M.S."/>
            <person name="Jansen J."/>
            <person name="Van den Hoogen J."/>
            <person name="Gungor B."/>
            <person name="Hartog M."/>
            <person name="Hontelez J."/>
            <person name="Verver J."/>
            <person name="Yang W.-C."/>
            <person name="Schijlen E."/>
            <person name="Repin R."/>
            <person name="Schilthuizen M."/>
            <person name="Schranz E."/>
            <person name="Heidstra R."/>
            <person name="Miyata K."/>
            <person name="Fedorova E."/>
            <person name="Kohlen W."/>
            <person name="Bisseling T."/>
            <person name="Smit S."/>
            <person name="Geurts R."/>
        </authorList>
    </citation>
    <scope>NUCLEOTIDE SEQUENCE [LARGE SCALE GENOMIC DNA]</scope>
    <source>
        <strain evidence="2">cv. RG33-2</strain>
    </source>
</reference>
<name>A0A2P5DXQ5_TREOI</name>
<protein>
    <submittedName>
        <fullName evidence="1">Uncharacterized protein</fullName>
    </submittedName>
</protein>
<keyword evidence="2" id="KW-1185">Reference proteome</keyword>
<organism evidence="1 2">
    <name type="scientific">Trema orientale</name>
    <name type="common">Charcoal tree</name>
    <name type="synonym">Celtis orientalis</name>
    <dbReference type="NCBI Taxonomy" id="63057"/>
    <lineage>
        <taxon>Eukaryota</taxon>
        <taxon>Viridiplantae</taxon>
        <taxon>Streptophyta</taxon>
        <taxon>Embryophyta</taxon>
        <taxon>Tracheophyta</taxon>
        <taxon>Spermatophyta</taxon>
        <taxon>Magnoliopsida</taxon>
        <taxon>eudicotyledons</taxon>
        <taxon>Gunneridae</taxon>
        <taxon>Pentapetalae</taxon>
        <taxon>rosids</taxon>
        <taxon>fabids</taxon>
        <taxon>Rosales</taxon>
        <taxon>Cannabaceae</taxon>
        <taxon>Trema</taxon>
    </lineage>
</organism>
<accession>A0A2P5DXQ5</accession>
<gene>
    <name evidence="1" type="ORF">TorRG33x02_239280</name>
</gene>
<evidence type="ECO:0000313" key="2">
    <source>
        <dbReference type="Proteomes" id="UP000237000"/>
    </source>
</evidence>
<dbReference type="InParanoid" id="A0A2P5DXQ5"/>
<sequence length="95" mass="10604">MDISIKTDIFIIVSKGLGKVIIAVDEVYSMWVAFSVDQRKLKPPKIQRFWRVFCGLLFSLSSMLQTKPPPRMASSNRAREDGEVCLRVGCLGGGL</sequence>
<dbReference type="EMBL" id="JXTC01000243">
    <property type="protein sequence ID" value="PON78091.1"/>
    <property type="molecule type" value="Genomic_DNA"/>
</dbReference>
<comment type="caution">
    <text evidence="1">The sequence shown here is derived from an EMBL/GenBank/DDBJ whole genome shotgun (WGS) entry which is preliminary data.</text>
</comment>
<dbReference type="AlphaFoldDB" id="A0A2P5DXQ5"/>